<dbReference type="Gene3D" id="4.10.1010.10">
    <property type="entry name" value="Apical membrane antigen 1"/>
    <property type="match status" value="1"/>
</dbReference>
<dbReference type="VEuPathDB" id="PlasmoDB:PKA1H_090037200"/>
<reference evidence="10" key="1">
    <citation type="journal article" date="2015" name="PLoS ONE">
        <title>Low Levels of Polymorphisms and No Evidence for Diversifying Selection on the Plasmodium knowlesi Apical Membrane Antigen 1 Gene.</title>
        <authorList>
            <person name="Faber B.W."/>
            <person name="Abdul Kadir K."/>
            <person name="Rodriguez-Garcia R."/>
            <person name="Remarque E.J."/>
            <person name="Saul F.A."/>
            <person name="Vulliez-Le Normand B."/>
            <person name="Bentley G.A."/>
            <person name="Kocken C.H."/>
            <person name="Singh B."/>
        </authorList>
    </citation>
    <scope>NUCLEOTIDE SEQUENCE</scope>
    <source>
        <strain evidence="9">BTG47</strain>
        <strain evidence="10">BTG57</strain>
        <strain evidence="11">BTG83</strain>
        <strain evidence="12">CDK179</strain>
    </source>
</reference>
<evidence type="ECO:0000256" key="7">
    <source>
        <dbReference type="ARBA" id="ARBA00023180"/>
    </source>
</evidence>
<evidence type="ECO:0000256" key="3">
    <source>
        <dbReference type="ARBA" id="ARBA00022692"/>
    </source>
</evidence>
<dbReference type="Gene3D" id="3.50.4.10">
    <property type="entry name" value="Hepatocyte Growth Factor"/>
    <property type="match status" value="2"/>
</dbReference>
<keyword evidence="6 8" id="KW-0472">Membrane</keyword>
<dbReference type="EMBL" id="KP067853">
    <property type="protein sequence ID" value="AKD95288.1"/>
    <property type="molecule type" value="Genomic_DNA"/>
</dbReference>
<dbReference type="InterPro" id="IPR024056">
    <property type="entry name" value="Apmem_Ag1_dom_sf"/>
</dbReference>
<dbReference type="Pfam" id="PF02430">
    <property type="entry name" value="AMA-1"/>
    <property type="match status" value="1"/>
</dbReference>
<sequence length="563" mass="64664">MNKIYYILFLSAQCLVHMGKCERNQKTTRLTRSANNASLEKGPIIERSIRMSNPWKAFMEKYDLERAHNSGIRIDLGEDAEVGNSKYRIPAGKCPVFGKGIVIENSNVSFLTPVATGAQRLKEGGFAFPNADDHISPITIANLKERYKENADLMKLNDIALCKTHAASFVIAEDQNTSYRHPAVYDEKNKTCYMLYLSAQENMGPRYCSPDSQNKDAMFCFKPDKNEKFDNLVYLSKNVSNDWENKCPRKNLGNAKFGLWVDGNCEEIPYVNEVEARSLRECNRIVFEASASDQPRQYEEELTDYEKIQEGFRQNNRDMIKSAFLPVGAFNSDNFKSKGRGYNWANFDSVNNKCYIFNAKPTCLINDKNFFATTALSHPQEVDNEFPCSIYKDEIEREIKKQSRNMNLYSVDKERIVLPRIFISTDKESIKCPCEPEHISNSTCNFYVCNCVEKRAEIKENNEVIIKEEFKEDYENPDGKHKKKMLLIIIGVTGAVCVVAVASLFYFRKKAQDDKYDKMDQAEAYGKTANTRKDEMLDPEASFWGEDKRASHTTPVLMEKPYY</sequence>
<comment type="subcellular location">
    <subcellularLocation>
        <location evidence="1">Membrane</location>
        <topology evidence="1">Single-pass type I membrane protein</topology>
    </subcellularLocation>
</comment>
<dbReference type="EMBL" id="KP067838">
    <property type="protein sequence ID" value="AKD95273.1"/>
    <property type="molecule type" value="Genomic_DNA"/>
</dbReference>
<evidence type="ECO:0000313" key="9">
    <source>
        <dbReference type="EMBL" id="AKD95273.1"/>
    </source>
</evidence>
<dbReference type="InterPro" id="IPR003298">
    <property type="entry name" value="Apmem_Ag1"/>
</dbReference>
<dbReference type="VEuPathDB" id="PlasmoDB:PKNH_0931500"/>
<dbReference type="PRINTS" id="PR01361">
    <property type="entry name" value="MEROZOITESA"/>
</dbReference>
<feature type="transmembrane region" description="Helical" evidence="8">
    <location>
        <begin position="485"/>
        <end position="507"/>
    </location>
</feature>
<evidence type="ECO:0000313" key="10">
    <source>
        <dbReference type="EMBL" id="AKD95277.1"/>
    </source>
</evidence>
<dbReference type="EMBL" id="KP067879">
    <property type="protein sequence ID" value="AKD95314.1"/>
    <property type="molecule type" value="Genomic_DNA"/>
</dbReference>
<evidence type="ECO:0000313" key="11">
    <source>
        <dbReference type="EMBL" id="AKD95288.1"/>
    </source>
</evidence>
<comment type="similarity">
    <text evidence="2">Belongs to the apicomplexan parasites AMA1 family.</text>
</comment>
<gene>
    <name evidence="10" type="primary">AMA1</name>
</gene>
<dbReference type="EMBL" id="KP067842">
    <property type="protein sequence ID" value="AKD95277.1"/>
    <property type="molecule type" value="Genomic_DNA"/>
</dbReference>
<dbReference type="AlphaFoldDB" id="A0A0F6QGZ6"/>
<dbReference type="GO" id="GO:0016020">
    <property type="term" value="C:membrane"/>
    <property type="evidence" value="ECO:0007669"/>
    <property type="project" value="UniProtKB-SubCell"/>
</dbReference>
<dbReference type="SUPFAM" id="SSF82910">
    <property type="entry name" value="Apical membrane antigen 1"/>
    <property type="match status" value="1"/>
</dbReference>
<keyword evidence="7" id="KW-0325">Glycoprotein</keyword>
<evidence type="ECO:0000256" key="1">
    <source>
        <dbReference type="ARBA" id="ARBA00004479"/>
    </source>
</evidence>
<proteinExistence type="inferred from homology"/>
<evidence type="ECO:0000256" key="2">
    <source>
        <dbReference type="ARBA" id="ARBA00007098"/>
    </source>
</evidence>
<evidence type="ECO:0000256" key="4">
    <source>
        <dbReference type="ARBA" id="ARBA00022729"/>
    </source>
</evidence>
<name>A0A0F6QGZ6_PLAKN</name>
<keyword evidence="5 8" id="KW-1133">Transmembrane helix</keyword>
<dbReference type="Gene3D" id="6.10.250.430">
    <property type="match status" value="1"/>
</dbReference>
<evidence type="ECO:0000256" key="6">
    <source>
        <dbReference type="ARBA" id="ARBA00023136"/>
    </source>
</evidence>
<organism evidence="10">
    <name type="scientific">Plasmodium knowlesi</name>
    <dbReference type="NCBI Taxonomy" id="5850"/>
    <lineage>
        <taxon>Eukaryota</taxon>
        <taxon>Sar</taxon>
        <taxon>Alveolata</taxon>
        <taxon>Apicomplexa</taxon>
        <taxon>Aconoidasida</taxon>
        <taxon>Haemosporida</taxon>
        <taxon>Plasmodiidae</taxon>
        <taxon>Plasmodium</taxon>
        <taxon>Plasmodium (Plasmodium)</taxon>
    </lineage>
</organism>
<dbReference type="VEuPathDB" id="PlasmoDB:PKNOH_S120150200"/>
<evidence type="ECO:0000256" key="5">
    <source>
        <dbReference type="ARBA" id="ARBA00022989"/>
    </source>
</evidence>
<evidence type="ECO:0000256" key="8">
    <source>
        <dbReference type="SAM" id="Phobius"/>
    </source>
</evidence>
<dbReference type="SMART" id="SM00815">
    <property type="entry name" value="AMA-1"/>
    <property type="match status" value="1"/>
</dbReference>
<accession>A0A0F6QGZ6</accession>
<protein>
    <submittedName>
        <fullName evidence="10">Apical membrane antigen 1</fullName>
    </submittedName>
</protein>
<keyword evidence="4" id="KW-0732">Signal</keyword>
<evidence type="ECO:0000313" key="12">
    <source>
        <dbReference type="EMBL" id="AKD95314.1"/>
    </source>
</evidence>
<keyword evidence="3 8" id="KW-0812">Transmembrane</keyword>